<dbReference type="InterPro" id="IPR024884">
    <property type="entry name" value="NAPE-PLD"/>
</dbReference>
<dbReference type="Pfam" id="PF12706">
    <property type="entry name" value="Lactamase_B_2"/>
    <property type="match status" value="1"/>
</dbReference>
<dbReference type="Proteomes" id="UP001642409">
    <property type="component" value="Unassembled WGS sequence"/>
</dbReference>
<evidence type="ECO:0000313" key="3">
    <source>
        <dbReference type="Proteomes" id="UP001642409"/>
    </source>
</evidence>
<reference evidence="2 3" key="1">
    <citation type="submission" date="2024-07" db="EMBL/GenBank/DDBJ databases">
        <authorList>
            <person name="Akdeniz Z."/>
        </authorList>
    </citation>
    <scope>NUCLEOTIDE SEQUENCE [LARGE SCALE GENOMIC DNA]</scope>
</reference>
<dbReference type="InterPro" id="IPR036866">
    <property type="entry name" value="RibonucZ/Hydroxyglut_hydro"/>
</dbReference>
<evidence type="ECO:0000259" key="1">
    <source>
        <dbReference type="Pfam" id="PF12706"/>
    </source>
</evidence>
<gene>
    <name evidence="2" type="ORF">HINF_LOCUS13513</name>
</gene>
<dbReference type="Gene3D" id="3.60.15.10">
    <property type="entry name" value="Ribonuclease Z/Hydroxyacylglutathione hydrolase-like"/>
    <property type="match status" value="1"/>
</dbReference>
<evidence type="ECO:0000313" key="2">
    <source>
        <dbReference type="EMBL" id="CAL5994354.1"/>
    </source>
</evidence>
<dbReference type="EMBL" id="CAXDID020000031">
    <property type="protein sequence ID" value="CAL5994354.1"/>
    <property type="molecule type" value="Genomic_DNA"/>
</dbReference>
<comment type="caution">
    <text evidence="2">The sequence shown here is derived from an EMBL/GenBank/DDBJ whole genome shotgun (WGS) entry which is preliminary data.</text>
</comment>
<name>A0ABP1HH10_9EUKA</name>
<sequence>MSRKENNRFVNICSDPALPSPVSVIRQYLTNLTYKPPTMKVAVENYQHLQNNQFAWLGHSSVLLKVSGKTVLIDPVFHSFPGTRRFPQDNQIKINVKIDYLLITHNHRDHMCIKTLRELKGRVGRVIVPLQNYKYIQYIFPKHMVTEMDWYQQINENSVKIQLLPARHQSNRFADQNKALWGSYCVNDDIYFSGDNCYCKKTMDAITARIKPKYCFLECGQYSKYWPDSHSTPKQCIEMFKYLQGQVLIPIHFGRFRLAFHEYNDPVIQLLNEKDVFVGQIGKIYPLGQIGIEQLWL</sequence>
<accession>A0ABP1HH10</accession>
<dbReference type="PANTHER" id="PTHR15032:SF4">
    <property type="entry name" value="N-ACYL-PHOSPHATIDYLETHANOLAMINE-HYDROLYZING PHOSPHOLIPASE D"/>
    <property type="match status" value="1"/>
</dbReference>
<dbReference type="PANTHER" id="PTHR15032">
    <property type="entry name" value="N-ACYL-PHOSPHATIDYLETHANOLAMINE-HYDROLYZING PHOSPHOLIPASE D"/>
    <property type="match status" value="1"/>
</dbReference>
<organism evidence="2 3">
    <name type="scientific">Hexamita inflata</name>
    <dbReference type="NCBI Taxonomy" id="28002"/>
    <lineage>
        <taxon>Eukaryota</taxon>
        <taxon>Metamonada</taxon>
        <taxon>Diplomonadida</taxon>
        <taxon>Hexamitidae</taxon>
        <taxon>Hexamitinae</taxon>
        <taxon>Hexamita</taxon>
    </lineage>
</organism>
<keyword evidence="3" id="KW-1185">Reference proteome</keyword>
<dbReference type="SUPFAM" id="SSF56281">
    <property type="entry name" value="Metallo-hydrolase/oxidoreductase"/>
    <property type="match status" value="1"/>
</dbReference>
<dbReference type="InterPro" id="IPR001279">
    <property type="entry name" value="Metallo-B-lactamas"/>
</dbReference>
<protein>
    <submittedName>
        <fullName evidence="2">Beta-lactamase_superfamily domain-containing protein</fullName>
    </submittedName>
</protein>
<feature type="domain" description="Metallo-beta-lactamase" evidence="1">
    <location>
        <begin position="70"/>
        <end position="253"/>
    </location>
</feature>
<proteinExistence type="predicted"/>
<dbReference type="PIRSF" id="PIRSF038896">
    <property type="entry name" value="NAPE-PLD"/>
    <property type="match status" value="1"/>
</dbReference>